<dbReference type="OrthoDB" id="2127849at2759"/>
<reference evidence="2 3" key="1">
    <citation type="submission" date="2016-08" db="EMBL/GenBank/DDBJ databases">
        <title>A Parts List for Fungal Cellulosomes Revealed by Comparative Genomics.</title>
        <authorList>
            <consortium name="DOE Joint Genome Institute"/>
            <person name="Haitjema C.H."/>
            <person name="Gilmore S.P."/>
            <person name="Henske J.K."/>
            <person name="Solomon K.V."/>
            <person name="De Groot R."/>
            <person name="Kuo A."/>
            <person name="Mondo S.J."/>
            <person name="Salamov A.A."/>
            <person name="Labutti K."/>
            <person name="Zhao Z."/>
            <person name="Chiniquy J."/>
            <person name="Barry K."/>
            <person name="Brewer H.M."/>
            <person name="Purvine S.O."/>
            <person name="Wright A.T."/>
            <person name="Boxma B."/>
            <person name="Van Alen T."/>
            <person name="Hackstein J.H."/>
            <person name="Baker S.E."/>
            <person name="Grigoriev I.V."/>
            <person name="O'Malley M.A."/>
        </authorList>
    </citation>
    <scope>NUCLEOTIDE SEQUENCE [LARGE SCALE GENOMIC DNA]</scope>
    <source>
        <strain evidence="2 3">G1</strain>
    </source>
</reference>
<organism evidence="2 3">
    <name type="scientific">Neocallimastix californiae</name>
    <dbReference type="NCBI Taxonomy" id="1754190"/>
    <lineage>
        <taxon>Eukaryota</taxon>
        <taxon>Fungi</taxon>
        <taxon>Fungi incertae sedis</taxon>
        <taxon>Chytridiomycota</taxon>
        <taxon>Chytridiomycota incertae sedis</taxon>
        <taxon>Neocallimastigomycetes</taxon>
        <taxon>Neocallimastigales</taxon>
        <taxon>Neocallimastigaceae</taxon>
        <taxon>Neocallimastix</taxon>
    </lineage>
</organism>
<evidence type="ECO:0000256" key="1">
    <source>
        <dbReference type="SAM" id="MobiDB-lite"/>
    </source>
</evidence>
<gene>
    <name evidence="2" type="ORF">LY90DRAFT_500117</name>
</gene>
<evidence type="ECO:0000313" key="3">
    <source>
        <dbReference type="Proteomes" id="UP000193920"/>
    </source>
</evidence>
<dbReference type="EMBL" id="MCOG01000010">
    <property type="protein sequence ID" value="ORY81724.1"/>
    <property type="molecule type" value="Genomic_DNA"/>
</dbReference>
<feature type="region of interest" description="Disordered" evidence="1">
    <location>
        <begin position="23"/>
        <end position="54"/>
    </location>
</feature>
<dbReference type="AlphaFoldDB" id="A0A1Y2FE83"/>
<comment type="caution">
    <text evidence="2">The sequence shown here is derived from an EMBL/GenBank/DDBJ whole genome shotgun (WGS) entry which is preliminary data.</text>
</comment>
<accession>A0A1Y2FE83</accession>
<dbReference type="Proteomes" id="UP000193920">
    <property type="component" value="Unassembled WGS sequence"/>
</dbReference>
<proteinExistence type="predicted"/>
<protein>
    <submittedName>
        <fullName evidence="2">Uncharacterized protein</fullName>
    </submittedName>
</protein>
<evidence type="ECO:0000313" key="2">
    <source>
        <dbReference type="EMBL" id="ORY81724.1"/>
    </source>
</evidence>
<name>A0A1Y2FE83_9FUNG</name>
<sequence length="294" mass="33830">MSVELDQNEEVFNSSKSKRADKLREYYFPTKEPSQQETEKTPIRKKRPSIVSSVDPTQLPQVNYSTLGIDIDQLDSTISFNVESFVNDTLGEFGWTPSHELQLSQTLNLDDFKLETAAYLDNQCLELIQKAYKNTNLSCRGGKVYDTKESTDPALLEKIQNDFDSLRVITDSVETIIPKSQTMDNLKNFFKNIHEDDKINEFSEVCDIVRDLDLSQVLKQVEDNYVDNNPDNEAFALIAFYKLRQMEIDGIIKQHLDVLNEAIDLFENKGSPRDFEKLKTIQKFSNFVSEHLSS</sequence>
<keyword evidence="3" id="KW-1185">Reference proteome</keyword>